<dbReference type="RefSeq" id="WP_042217063.1">
    <property type="nucleotide sequence ID" value="NZ_CP009285.1"/>
</dbReference>
<keyword evidence="1" id="KW-0812">Transmembrane</keyword>
<keyword evidence="3" id="KW-1185">Reference proteome</keyword>
<organism evidence="2 3">
    <name type="scientific">Paenibacillus borealis</name>
    <dbReference type="NCBI Taxonomy" id="160799"/>
    <lineage>
        <taxon>Bacteria</taxon>
        <taxon>Bacillati</taxon>
        <taxon>Bacillota</taxon>
        <taxon>Bacilli</taxon>
        <taxon>Bacillales</taxon>
        <taxon>Paenibacillaceae</taxon>
        <taxon>Paenibacillus</taxon>
    </lineage>
</organism>
<evidence type="ECO:0000313" key="3">
    <source>
        <dbReference type="Proteomes" id="UP000029518"/>
    </source>
</evidence>
<feature type="transmembrane region" description="Helical" evidence="1">
    <location>
        <begin position="7"/>
        <end position="26"/>
    </location>
</feature>
<dbReference type="KEGG" id="pbd:PBOR_28640"/>
<dbReference type="HOGENOM" id="CLU_1894141_0_0_9"/>
<dbReference type="Proteomes" id="UP000029518">
    <property type="component" value="Chromosome"/>
</dbReference>
<gene>
    <name evidence="2" type="ORF">PBOR_28640</name>
</gene>
<keyword evidence="1" id="KW-0472">Membrane</keyword>
<dbReference type="EMBL" id="CP009285">
    <property type="protein sequence ID" value="AIQ60469.1"/>
    <property type="molecule type" value="Genomic_DNA"/>
</dbReference>
<evidence type="ECO:0000313" key="2">
    <source>
        <dbReference type="EMBL" id="AIQ60469.1"/>
    </source>
</evidence>
<accession>A0A089MVN0</accession>
<proteinExistence type="predicted"/>
<dbReference type="AlphaFoldDB" id="A0A089MVN0"/>
<dbReference type="OrthoDB" id="2660813at2"/>
<keyword evidence="1" id="KW-1133">Transmembrane helix</keyword>
<reference evidence="2" key="1">
    <citation type="submission" date="2014-08" db="EMBL/GenBank/DDBJ databases">
        <title>Comparative genomics of the Paenibacillus odorifer group.</title>
        <authorList>
            <person name="den Bakker H.C."/>
            <person name="Tsai Y.-C.Y.-C."/>
            <person name="Martin N."/>
            <person name="Korlach J."/>
            <person name="Wiedmann M."/>
        </authorList>
    </citation>
    <scope>NUCLEOTIDE SEQUENCE [LARGE SCALE GENOMIC DNA]</scope>
    <source>
        <strain evidence="2">DSM 13188</strain>
    </source>
</reference>
<sequence>MRRNRRVILVSAMGIAVIAAGIIMAVQLNSKYGILSIAAQFQSFKVTVDNQSDFDLSLLETGVVTSAAAGASADELGKPLKSGETIKIRPRLSISGEGGIYLKYTDPREPEAAQTVGICSYTESLSGYSKVTITNDKVTVKENCS</sequence>
<name>A0A089MVN0_PAEBO</name>
<evidence type="ECO:0000256" key="1">
    <source>
        <dbReference type="SAM" id="Phobius"/>
    </source>
</evidence>
<protein>
    <submittedName>
        <fullName evidence="2">Uncharacterized protein</fullName>
    </submittedName>
</protein>